<name>A0A7X9UAH4_9ACTN</name>
<keyword evidence="6 8" id="KW-1133">Transmembrane helix</keyword>
<dbReference type="PANTHER" id="PTHR32196:SF21">
    <property type="entry name" value="ABC TRANSPORTER PERMEASE PROTEIN YPHD-RELATED"/>
    <property type="match status" value="1"/>
</dbReference>
<evidence type="ECO:0000256" key="7">
    <source>
        <dbReference type="ARBA" id="ARBA00023136"/>
    </source>
</evidence>
<dbReference type="EMBL" id="JABBCP010000001">
    <property type="protein sequence ID" value="NMF54878.1"/>
    <property type="molecule type" value="Genomic_DNA"/>
</dbReference>
<dbReference type="GO" id="GO:0005886">
    <property type="term" value="C:plasma membrane"/>
    <property type="evidence" value="ECO:0007669"/>
    <property type="project" value="UniProtKB-SubCell"/>
</dbReference>
<evidence type="ECO:0000256" key="6">
    <source>
        <dbReference type="ARBA" id="ARBA00022989"/>
    </source>
</evidence>
<accession>A0A7X9UAH4</accession>
<feature type="transmembrane region" description="Helical" evidence="8">
    <location>
        <begin position="235"/>
        <end position="254"/>
    </location>
</feature>
<keyword evidence="3" id="KW-1003">Cell membrane</keyword>
<comment type="caution">
    <text evidence="9">The sequence shown here is derived from an EMBL/GenBank/DDBJ whole genome shotgun (WGS) entry which is preliminary data.</text>
</comment>
<dbReference type="Proteomes" id="UP000546970">
    <property type="component" value="Unassembled WGS sequence"/>
</dbReference>
<evidence type="ECO:0000256" key="2">
    <source>
        <dbReference type="ARBA" id="ARBA00022448"/>
    </source>
</evidence>
<evidence type="ECO:0000256" key="5">
    <source>
        <dbReference type="ARBA" id="ARBA00022692"/>
    </source>
</evidence>
<keyword evidence="2" id="KW-0813">Transport</keyword>
<proteinExistence type="predicted"/>
<feature type="transmembrane region" description="Helical" evidence="8">
    <location>
        <begin position="100"/>
        <end position="123"/>
    </location>
</feature>
<evidence type="ECO:0000256" key="1">
    <source>
        <dbReference type="ARBA" id="ARBA00004651"/>
    </source>
</evidence>
<evidence type="ECO:0000256" key="4">
    <source>
        <dbReference type="ARBA" id="ARBA00022519"/>
    </source>
</evidence>
<keyword evidence="10" id="KW-1185">Reference proteome</keyword>
<organism evidence="9 10">
    <name type="scientific">Collinsella acetigenes</name>
    <dbReference type="NCBI Taxonomy" id="2713419"/>
    <lineage>
        <taxon>Bacteria</taxon>
        <taxon>Bacillati</taxon>
        <taxon>Actinomycetota</taxon>
        <taxon>Coriobacteriia</taxon>
        <taxon>Coriobacteriales</taxon>
        <taxon>Coriobacteriaceae</taxon>
        <taxon>Collinsella</taxon>
    </lineage>
</organism>
<evidence type="ECO:0000256" key="8">
    <source>
        <dbReference type="SAM" id="Phobius"/>
    </source>
</evidence>
<dbReference type="InterPro" id="IPR001851">
    <property type="entry name" value="ABC_transp_permease"/>
</dbReference>
<evidence type="ECO:0000313" key="10">
    <source>
        <dbReference type="Proteomes" id="UP000546970"/>
    </source>
</evidence>
<dbReference type="GO" id="GO:0022857">
    <property type="term" value="F:transmembrane transporter activity"/>
    <property type="evidence" value="ECO:0007669"/>
    <property type="project" value="InterPro"/>
</dbReference>
<reference evidence="9 10" key="1">
    <citation type="submission" date="2020-04" db="EMBL/GenBank/DDBJ databases">
        <title>Collinsella sp. KGMB02528 nov., an anaerobic actinobacterium isolated from human feces.</title>
        <authorList>
            <person name="Han K.-I."/>
            <person name="Eom M.K."/>
            <person name="Kim J.-S."/>
            <person name="Lee K.C."/>
            <person name="Suh M.K."/>
            <person name="Park S.-H."/>
            <person name="Lee J.H."/>
            <person name="Kang S.W."/>
            <person name="Park J.-E."/>
            <person name="Oh B.S."/>
            <person name="Yu S.Y."/>
            <person name="Choi S.-H."/>
            <person name="Lee D.H."/>
            <person name="Yoon H."/>
            <person name="Kim B.-Y."/>
            <person name="Lee J.H."/>
            <person name="Lee J.-S."/>
        </authorList>
    </citation>
    <scope>NUCLEOTIDE SEQUENCE [LARGE SCALE GENOMIC DNA]</scope>
    <source>
        <strain evidence="9 10">KGMB02528</strain>
    </source>
</reference>
<feature type="transmembrane region" description="Helical" evidence="8">
    <location>
        <begin position="321"/>
        <end position="339"/>
    </location>
</feature>
<dbReference type="AlphaFoldDB" id="A0A7X9UAH4"/>
<feature type="transmembrane region" description="Helical" evidence="8">
    <location>
        <begin position="266"/>
        <end position="282"/>
    </location>
</feature>
<comment type="subcellular location">
    <subcellularLocation>
        <location evidence="1">Cell membrane</location>
        <topology evidence="1">Multi-pass membrane protein</topology>
    </subcellularLocation>
</comment>
<keyword evidence="7 8" id="KW-0472">Membrane</keyword>
<keyword evidence="4" id="KW-0997">Cell inner membrane</keyword>
<evidence type="ECO:0000313" key="9">
    <source>
        <dbReference type="EMBL" id="NMF54878.1"/>
    </source>
</evidence>
<feature type="transmembrane region" description="Helical" evidence="8">
    <location>
        <begin position="50"/>
        <end position="69"/>
    </location>
</feature>
<dbReference type="PANTHER" id="PTHR32196">
    <property type="entry name" value="ABC TRANSPORTER PERMEASE PROTEIN YPHD-RELATED-RELATED"/>
    <property type="match status" value="1"/>
</dbReference>
<dbReference type="CDD" id="cd06579">
    <property type="entry name" value="TM_PBP1_transp_AraH_like"/>
    <property type="match status" value="1"/>
</dbReference>
<evidence type="ECO:0000256" key="3">
    <source>
        <dbReference type="ARBA" id="ARBA00022475"/>
    </source>
</evidence>
<dbReference type="Pfam" id="PF02653">
    <property type="entry name" value="BPD_transp_2"/>
    <property type="match status" value="1"/>
</dbReference>
<feature type="transmembrane region" description="Helical" evidence="8">
    <location>
        <begin position="183"/>
        <end position="203"/>
    </location>
</feature>
<keyword evidence="5 8" id="KW-0812">Transmembrane</keyword>
<feature type="transmembrane region" description="Helical" evidence="8">
    <location>
        <begin position="22"/>
        <end position="43"/>
    </location>
</feature>
<gene>
    <name evidence="9" type="ORF">HF320_00805</name>
</gene>
<sequence>MKDAAANKKPASAGLLNIVKTYSFVLVFLVIYIVYASVSGGFALGAAMNVFRHSAVIGVIAIGMGIVCLTGDIDLSVGSMLAFVAGFSVVVFNQTNSIPLTLLFAVLFGALCGLINGVLVGIVQMPSFIVTLATMLIYRSLSQYACQHIPAELIGNGSSVFRMSNALDSYQAFYAFGNGKVAGIMPVVGLIMVLMVALFVYICTSTKFGKKIYAVGSNARAAHLAGINVSAMRTLVFVIAGALVGLGAFLWIAMNASADPATTGKSYEMYAIAAVVLGGIAMSGGKGRILGVLFGAMSYTVIDKIIIALKMDSLINDTIKGVILIVVILIQVAGPQLKARFGKSKVVK</sequence>
<dbReference type="RefSeq" id="WP_169276655.1">
    <property type="nucleotide sequence ID" value="NZ_JABBCP010000001.1"/>
</dbReference>
<feature type="transmembrane region" description="Helical" evidence="8">
    <location>
        <begin position="75"/>
        <end position="93"/>
    </location>
</feature>
<protein>
    <submittedName>
        <fullName evidence="9">ABC transporter permease</fullName>
    </submittedName>
</protein>